<protein>
    <submittedName>
        <fullName evidence="1">DUF4270 family protein</fullName>
    </submittedName>
</protein>
<sequence>MNYQNINLNSPKMKMSRTAITTCTRNWLAKFGRTRPILVRLMLLTGAIAGVIACEEPKEIGLPPTTPVDVLYTDTISVQRSTILLDSTRSYLSRSFLVGRYSDPTFGKVQATAFTQLTLGGTTFEPKDGSTVVPAEQLVYDSTRLYVTTSYVYGDTLQSQELRIHRLTQPLSATVNYDINSSIPYESEPIARRTITPRPNTTRQVSFTVSDAFGRDLLSIANKDAAKTNAAFQEQFRGLAITSQSATNAALLGFDAIDANSVAFVRLFYHRAGATTSSTQDFLLSGARFNQIKADRSGTPLANLGPQQALRASAVGGRTFIQAATGVTTKLQFPGLDNLKQQGRIAINRADLIITPKAPPSGLYYQPPFLALGEVNAQNRLLRTSPNQFLQLVQAPQVLFDRIESSWTAPQVARYDSRTNSYTLQLSGYFQSIIAGLTPNDGLAIITPGLNSLSPVNSQGGLSFAQFYYVNDQVTQAVLDGDASARLVVFYTVSR</sequence>
<dbReference type="InterPro" id="IPR025366">
    <property type="entry name" value="DUF4270"/>
</dbReference>
<dbReference type="AlphaFoldDB" id="A0A418LYX3"/>
<reference evidence="1 2" key="1">
    <citation type="submission" date="2018-08" db="EMBL/GenBank/DDBJ databases">
        <title>Fibrisoma montanum sp. nov., isolated from Danxia mountain soil.</title>
        <authorList>
            <person name="Huang Y."/>
        </authorList>
    </citation>
    <scope>NUCLEOTIDE SEQUENCE [LARGE SCALE GENOMIC DNA]</scope>
    <source>
        <strain evidence="1 2">HYT19</strain>
    </source>
</reference>
<dbReference type="EMBL" id="QXED01000011">
    <property type="protein sequence ID" value="RIV18466.1"/>
    <property type="molecule type" value="Genomic_DNA"/>
</dbReference>
<gene>
    <name evidence="1" type="ORF">DYU11_28235</name>
</gene>
<dbReference type="Pfam" id="PF14092">
    <property type="entry name" value="DUF4270"/>
    <property type="match status" value="1"/>
</dbReference>
<evidence type="ECO:0000313" key="2">
    <source>
        <dbReference type="Proteomes" id="UP000283523"/>
    </source>
</evidence>
<proteinExistence type="predicted"/>
<evidence type="ECO:0000313" key="1">
    <source>
        <dbReference type="EMBL" id="RIV18466.1"/>
    </source>
</evidence>
<name>A0A418LYX3_9BACT</name>
<dbReference type="Proteomes" id="UP000283523">
    <property type="component" value="Unassembled WGS sequence"/>
</dbReference>
<comment type="caution">
    <text evidence="1">The sequence shown here is derived from an EMBL/GenBank/DDBJ whole genome shotgun (WGS) entry which is preliminary data.</text>
</comment>
<organism evidence="1 2">
    <name type="scientific">Fibrisoma montanum</name>
    <dbReference type="NCBI Taxonomy" id="2305895"/>
    <lineage>
        <taxon>Bacteria</taxon>
        <taxon>Pseudomonadati</taxon>
        <taxon>Bacteroidota</taxon>
        <taxon>Cytophagia</taxon>
        <taxon>Cytophagales</taxon>
        <taxon>Spirosomataceae</taxon>
        <taxon>Fibrisoma</taxon>
    </lineage>
</organism>
<accession>A0A418LYX3</accession>
<keyword evidence="2" id="KW-1185">Reference proteome</keyword>